<dbReference type="eggNOG" id="COG0507">
    <property type="taxonomic scope" value="Bacteria"/>
</dbReference>
<dbReference type="RefSeq" id="WP_014128846.1">
    <property type="nucleotide sequence ID" value="NC_016077.1"/>
</dbReference>
<dbReference type="HOGENOM" id="CLU_614866_0_0_9"/>
<dbReference type="Gene3D" id="3.40.50.300">
    <property type="entry name" value="P-loop containing nucleotide triphosphate hydrolases"/>
    <property type="match status" value="1"/>
</dbReference>
<sequence length="445" mass="49603">MAKVIKIPYSPRPLWRDEIHKALDSHRFSVLVCHRRFGKTVGVVNHVIRQAVRCSKRAPQYAYIAPFFAQAKKIAWEYIKYYTGVIPGVKVNNSECFVELPSSHPGSAGARIYILGADNPDSLRGMYLDGVVLDEYGQMKESMWSEILRPALADREGWAVFVGTPKGQNGFYKKWMEAQGNEGWYAVRYKASETGLFPPKELEDMRRTMSDVEYAQEMECDFSIAAENTLLGGDDIEAACKRSYSEMDVVGSTCVMGVDVARFGGDRSVIAVRRGLVMMEPIVFNSIDTMTLAGAVIKAKERFKPDAIFIDSGAMGAGVIDRIRQLGHSCMDIAFGGKAIDSNKYSNRRAEMYFRLADAIKKGGASLPDVPTLREELANVYYTYDPSGRLKLKSKEDIKALLGRSPDMADAFALTYAESVVRRKDVASPLFNGRGAMSNTDYDFF</sequence>
<dbReference type="KEGG" id="ain:Acin_1836"/>
<reference evidence="1 2" key="1">
    <citation type="journal article" date="2011" name="J. Bacteriol.">
        <title>Complete genome sequence of Acidaminococcus intestini RYC-MR95, a Gram-negative bacterium from the phylum Firmicutes.</title>
        <authorList>
            <person name="D'Auria G."/>
            <person name="Galan J.C."/>
            <person name="Rodriguez-Alcayna M."/>
            <person name="Moya A."/>
            <person name="Baquero F."/>
            <person name="Latorre A."/>
        </authorList>
    </citation>
    <scope>NUCLEOTIDE SEQUENCE [LARGE SCALE GENOMIC DNA]</scope>
    <source>
        <strain evidence="1 2">RyC-MR95</strain>
    </source>
</reference>
<evidence type="ECO:0000313" key="2">
    <source>
        <dbReference type="Proteomes" id="UP000007093"/>
    </source>
</evidence>
<keyword evidence="2" id="KW-1185">Reference proteome</keyword>
<organism evidence="1 2">
    <name type="scientific">Acidaminococcus intestini (strain RyC-MR95)</name>
    <dbReference type="NCBI Taxonomy" id="568816"/>
    <lineage>
        <taxon>Bacteria</taxon>
        <taxon>Bacillati</taxon>
        <taxon>Bacillota</taxon>
        <taxon>Negativicutes</taxon>
        <taxon>Acidaminococcales</taxon>
        <taxon>Acidaminococcaceae</taxon>
        <taxon>Acidaminococcus</taxon>
    </lineage>
</organism>
<dbReference type="Proteomes" id="UP000007093">
    <property type="component" value="Chromosome"/>
</dbReference>
<dbReference type="InParanoid" id="G4Q3Y1"/>
<accession>G4Q3Y1</accession>
<gene>
    <name evidence="1" type="ordered locus">Acin_1836</name>
</gene>
<dbReference type="Pfam" id="PF03237">
    <property type="entry name" value="Terminase_6N"/>
    <property type="match status" value="1"/>
</dbReference>
<dbReference type="EMBL" id="CP003058">
    <property type="protein sequence ID" value="AEQ23047.1"/>
    <property type="molecule type" value="Genomic_DNA"/>
</dbReference>
<evidence type="ECO:0000313" key="1">
    <source>
        <dbReference type="EMBL" id="AEQ23047.1"/>
    </source>
</evidence>
<proteinExistence type="predicted"/>
<dbReference type="Gene3D" id="3.30.420.240">
    <property type="match status" value="1"/>
</dbReference>
<dbReference type="AlphaFoldDB" id="G4Q3Y1"/>
<name>G4Q3Y1_ACIIR</name>
<dbReference type="STRING" id="568816.Acin_1836"/>
<protein>
    <submittedName>
        <fullName evidence="1">Uncharacterized protein</fullName>
    </submittedName>
</protein>
<dbReference type="InterPro" id="IPR027417">
    <property type="entry name" value="P-loop_NTPase"/>
</dbReference>
<dbReference type="PATRIC" id="fig|568816.4.peg.1783"/>
<dbReference type="eggNOG" id="COG5323">
    <property type="taxonomic scope" value="Bacteria"/>
</dbReference>